<sequence>MNYEVRMKRLKEMMSQRRIDAVILGPTSNMFYLTGFREEQMERPLLLVVGEEDFVLAPKIYEEQLSTVGLEIRSYRDGEDPYSLMRLKKGSSIAIDDQLWSLFLVEILNRFLPSNISPASVIMKELREVKDEEEIRALRSGLSIAEKSFLEFTDKVKEGENECRLARELEWLFIENGAEGTSFSPILTSGPNTSMPHLRCTSRKVKRGDVIIADFGIKFKGYSTDTTRVLTLGPPSEDVKRIWSIVVEAIAEAESSTLGSTGKDIDWRARKVISSKGFGENFIHRTGHGIGIDVHEDPYIAPDNLVEVKRGSTFTIEPGIYLPGKFGIRVEEMAVMRDKVEILTQLSREIFTV</sequence>
<dbReference type="RefSeq" id="WP_009073177.1">
    <property type="nucleotide sequence ID" value="NZ_JH597768.1"/>
</dbReference>
<dbReference type="eggNOG" id="arCOG01000">
    <property type="taxonomic scope" value="Archaea"/>
</dbReference>
<dbReference type="InterPro" id="IPR050659">
    <property type="entry name" value="Peptidase_M24B"/>
</dbReference>
<dbReference type="InterPro" id="IPR029149">
    <property type="entry name" value="Creatin/AminoP/Spt16_N"/>
</dbReference>
<dbReference type="GO" id="GO:0004177">
    <property type="term" value="F:aminopeptidase activity"/>
    <property type="evidence" value="ECO:0007669"/>
    <property type="project" value="UniProtKB-KW"/>
</dbReference>
<feature type="domain" description="Creatinase N-terminal" evidence="5">
    <location>
        <begin position="6"/>
        <end position="129"/>
    </location>
</feature>
<dbReference type="Pfam" id="PF01321">
    <property type="entry name" value="Creatinase_N"/>
    <property type="match status" value="1"/>
</dbReference>
<dbReference type="HOGENOM" id="CLU_017266_4_1_2"/>
<dbReference type="GO" id="GO:0046872">
    <property type="term" value="F:metal ion binding"/>
    <property type="evidence" value="ECO:0007669"/>
    <property type="project" value="UniProtKB-KW"/>
</dbReference>
<gene>
    <name evidence="6" type="ORF">MetMK1DRAFT_00020330</name>
</gene>
<accession>H2C657</accession>
<keyword evidence="6" id="KW-0031">Aminopeptidase</keyword>
<dbReference type="SUPFAM" id="SSF55920">
    <property type="entry name" value="Creatinase/aminopeptidase"/>
    <property type="match status" value="1"/>
</dbReference>
<evidence type="ECO:0000259" key="4">
    <source>
        <dbReference type="Pfam" id="PF00557"/>
    </source>
</evidence>
<keyword evidence="6" id="KW-0645">Protease</keyword>
<evidence type="ECO:0000313" key="7">
    <source>
        <dbReference type="Proteomes" id="UP000003980"/>
    </source>
</evidence>
<dbReference type="PANTHER" id="PTHR46112">
    <property type="entry name" value="AMINOPEPTIDASE"/>
    <property type="match status" value="1"/>
</dbReference>
<evidence type="ECO:0000259" key="5">
    <source>
        <dbReference type="Pfam" id="PF01321"/>
    </source>
</evidence>
<dbReference type="PROSITE" id="PS00491">
    <property type="entry name" value="PROLINE_PEPTIDASE"/>
    <property type="match status" value="1"/>
</dbReference>
<dbReference type="OrthoDB" id="1346at2157"/>
<dbReference type="InterPro" id="IPR000587">
    <property type="entry name" value="Creatinase_N"/>
</dbReference>
<dbReference type="InterPro" id="IPR000994">
    <property type="entry name" value="Pept_M24"/>
</dbReference>
<keyword evidence="1 3" id="KW-0479">Metal-binding</keyword>
<dbReference type="EMBL" id="JH597768">
    <property type="protein sequence ID" value="EHP69284.1"/>
    <property type="molecule type" value="Genomic_DNA"/>
</dbReference>
<evidence type="ECO:0000256" key="3">
    <source>
        <dbReference type="RuleBase" id="RU000590"/>
    </source>
</evidence>
<protein>
    <submittedName>
        <fullName evidence="6">Xaa-Pro aminopeptidase</fullName>
    </submittedName>
</protein>
<dbReference type="SUPFAM" id="SSF53092">
    <property type="entry name" value="Creatinase/prolidase N-terminal domain"/>
    <property type="match status" value="1"/>
</dbReference>
<reference evidence="6 7" key="1">
    <citation type="submission" date="2012-01" db="EMBL/GenBank/DDBJ databases">
        <title>Improved High-Quality Draft sequence of Metallosphaera yellowstonensis MK1.</title>
        <authorList>
            <consortium name="US DOE Joint Genome Institute"/>
            <person name="Lucas S."/>
            <person name="Han J."/>
            <person name="Cheng J.-F."/>
            <person name="Goodwin L."/>
            <person name="Pitluck S."/>
            <person name="Peters L."/>
            <person name="Teshima H."/>
            <person name="Detter J.C."/>
            <person name="Han C."/>
            <person name="Tapia R."/>
            <person name="Land M."/>
            <person name="Hauser L."/>
            <person name="Kyrpides N."/>
            <person name="Kozubal M."/>
            <person name="Macur R.E."/>
            <person name="Jay Z."/>
            <person name="Inskeep W."/>
            <person name="Woyke T."/>
        </authorList>
    </citation>
    <scope>NUCLEOTIDE SEQUENCE [LARGE SCALE GENOMIC DNA]</scope>
    <source>
        <strain evidence="6 7">MK1</strain>
    </source>
</reference>
<evidence type="ECO:0000256" key="2">
    <source>
        <dbReference type="ARBA" id="ARBA00022801"/>
    </source>
</evidence>
<proteinExistence type="inferred from homology"/>
<evidence type="ECO:0000256" key="1">
    <source>
        <dbReference type="ARBA" id="ARBA00022723"/>
    </source>
</evidence>
<dbReference type="STRING" id="671065.MetMK1DRAFT_00020330"/>
<dbReference type="InterPro" id="IPR036005">
    <property type="entry name" value="Creatinase/aminopeptidase-like"/>
</dbReference>
<dbReference type="Gene3D" id="3.40.350.10">
    <property type="entry name" value="Creatinase/prolidase N-terminal domain"/>
    <property type="match status" value="1"/>
</dbReference>
<keyword evidence="2" id="KW-0378">Hydrolase</keyword>
<dbReference type="AlphaFoldDB" id="H2C657"/>
<dbReference type="Pfam" id="PF00557">
    <property type="entry name" value="Peptidase_M24"/>
    <property type="match status" value="1"/>
</dbReference>
<dbReference type="InterPro" id="IPR001131">
    <property type="entry name" value="Peptidase_M24B_aminopep-P_CS"/>
</dbReference>
<name>H2C657_9CREN</name>
<keyword evidence="7" id="KW-1185">Reference proteome</keyword>
<dbReference type="PANTHER" id="PTHR46112:SF9">
    <property type="entry name" value="XAA-PRO AMINOPEPTIDASE"/>
    <property type="match status" value="1"/>
</dbReference>
<organism evidence="6 7">
    <name type="scientific">Metallosphaera yellowstonensis MK1</name>
    <dbReference type="NCBI Taxonomy" id="671065"/>
    <lineage>
        <taxon>Archaea</taxon>
        <taxon>Thermoproteota</taxon>
        <taxon>Thermoprotei</taxon>
        <taxon>Sulfolobales</taxon>
        <taxon>Sulfolobaceae</taxon>
        <taxon>Metallosphaera</taxon>
    </lineage>
</organism>
<comment type="similarity">
    <text evidence="3">Belongs to the peptidase M24B family.</text>
</comment>
<dbReference type="Gene3D" id="3.90.230.10">
    <property type="entry name" value="Creatinase/methionine aminopeptidase superfamily"/>
    <property type="match status" value="1"/>
</dbReference>
<evidence type="ECO:0000313" key="6">
    <source>
        <dbReference type="EMBL" id="EHP69284.1"/>
    </source>
</evidence>
<dbReference type="Proteomes" id="UP000003980">
    <property type="component" value="Unassembled WGS sequence"/>
</dbReference>
<feature type="domain" description="Peptidase M24" evidence="4">
    <location>
        <begin position="138"/>
        <end position="337"/>
    </location>
</feature>